<dbReference type="SMART" id="SM00466">
    <property type="entry name" value="SRA"/>
    <property type="match status" value="1"/>
</dbReference>
<dbReference type="GO" id="GO:0004519">
    <property type="term" value="F:endonuclease activity"/>
    <property type="evidence" value="ECO:0007669"/>
    <property type="project" value="UniProtKB-KW"/>
</dbReference>
<sequence length="361" mass="40096">MASKRPLTIGEYPGQPVGTMYDSRREAMEKHVHTQSGRGIDARIDQPGAGAICPSGGYVDDIDHGDWILYTGQGGRDRKTGRQIANQSLDDRDNAALVYSHNHNWPVRVLRGNGADIYAPATGYRYDGLYWVDDYWTEPGADGFTVCRFLMVQLSPEEALAWVDMSDYPGQDLPTVMRWSRKRPDRRQPPTGRGDRVRRLRDDSRSPLPPATPPRAEDADGTSSQTGQEGLPEGNETPGTTVSMVYRKQRDSSVSRAVKALYGDRCQVCHIRISLAGGPYSEGAHIRPIGEPHNGADKVNNMLCLCPNHHVMFDRGGLHIANNLFVYERDGSPVGPLNVDSRKHLLNPANLAYHRRLHGFS</sequence>
<feature type="region of interest" description="Disordered" evidence="1">
    <location>
        <begin position="173"/>
        <end position="242"/>
    </location>
</feature>
<keyword evidence="3" id="KW-0378">Hydrolase</keyword>
<dbReference type="AlphaFoldDB" id="A0A853BYM6"/>
<proteinExistence type="predicted"/>
<dbReference type="Gene3D" id="2.30.280.10">
    <property type="entry name" value="SRA-YDG"/>
    <property type="match status" value="1"/>
</dbReference>
<dbReference type="Proteomes" id="UP000530424">
    <property type="component" value="Unassembled WGS sequence"/>
</dbReference>
<comment type="caution">
    <text evidence="3">The sequence shown here is derived from an EMBL/GenBank/DDBJ whole genome shotgun (WGS) entry which is preliminary data.</text>
</comment>
<dbReference type="GO" id="GO:0016567">
    <property type="term" value="P:protein ubiquitination"/>
    <property type="evidence" value="ECO:0007669"/>
    <property type="project" value="TreeGrafter"/>
</dbReference>
<dbReference type="InterPro" id="IPR003615">
    <property type="entry name" value="HNH_nuc"/>
</dbReference>
<feature type="compositionally biased region" description="Basic and acidic residues" evidence="1">
    <location>
        <begin position="193"/>
        <end position="205"/>
    </location>
</feature>
<keyword evidence="3" id="KW-0540">Nuclease</keyword>
<name>A0A853BYM6_9ACTN</name>
<dbReference type="SUPFAM" id="SSF88697">
    <property type="entry name" value="PUA domain-like"/>
    <property type="match status" value="1"/>
</dbReference>
<dbReference type="Pfam" id="PF02182">
    <property type="entry name" value="SAD_SRA"/>
    <property type="match status" value="1"/>
</dbReference>
<keyword evidence="4" id="KW-1185">Reference proteome</keyword>
<dbReference type="RefSeq" id="WP_179666585.1">
    <property type="nucleotide sequence ID" value="NZ_JACCFP010000001.1"/>
</dbReference>
<dbReference type="CDD" id="cd00085">
    <property type="entry name" value="HNHc"/>
    <property type="match status" value="1"/>
</dbReference>
<dbReference type="InterPro" id="IPR036987">
    <property type="entry name" value="SRA-YDG_sf"/>
</dbReference>
<feature type="domain" description="YDG" evidence="2">
    <location>
        <begin position="10"/>
        <end position="153"/>
    </location>
</feature>
<dbReference type="InterPro" id="IPR045134">
    <property type="entry name" value="UHRF1/2-like"/>
</dbReference>
<dbReference type="InterPro" id="IPR015947">
    <property type="entry name" value="PUA-like_sf"/>
</dbReference>
<dbReference type="GO" id="GO:0061630">
    <property type="term" value="F:ubiquitin protein ligase activity"/>
    <property type="evidence" value="ECO:0007669"/>
    <property type="project" value="TreeGrafter"/>
</dbReference>
<evidence type="ECO:0000259" key="2">
    <source>
        <dbReference type="PROSITE" id="PS51015"/>
    </source>
</evidence>
<accession>A0A853BYM6</accession>
<dbReference type="PROSITE" id="PS51015">
    <property type="entry name" value="YDG"/>
    <property type="match status" value="1"/>
</dbReference>
<dbReference type="EMBL" id="JACCFP010000001">
    <property type="protein sequence ID" value="NYI99946.1"/>
    <property type="molecule type" value="Genomic_DNA"/>
</dbReference>
<reference evidence="3 4" key="1">
    <citation type="submission" date="2020-07" db="EMBL/GenBank/DDBJ databases">
        <title>Sequencing the genomes of 1000 actinobacteria strains.</title>
        <authorList>
            <person name="Klenk H.-P."/>
        </authorList>
    </citation>
    <scope>NUCLEOTIDE SEQUENCE [LARGE SCALE GENOMIC DNA]</scope>
    <source>
        <strain evidence="3 4">DSM 103833</strain>
    </source>
</reference>
<dbReference type="PANTHER" id="PTHR14140:SF27">
    <property type="entry name" value="OS04G0289800 PROTEIN"/>
    <property type="match status" value="1"/>
</dbReference>
<gene>
    <name evidence="3" type="ORF">HNR19_000645</name>
</gene>
<evidence type="ECO:0000313" key="4">
    <source>
        <dbReference type="Proteomes" id="UP000530424"/>
    </source>
</evidence>
<dbReference type="GO" id="GO:0044027">
    <property type="term" value="P:negative regulation of gene expression via chromosomal CpG island methylation"/>
    <property type="evidence" value="ECO:0007669"/>
    <property type="project" value="TreeGrafter"/>
</dbReference>
<evidence type="ECO:0000313" key="3">
    <source>
        <dbReference type="EMBL" id="NYI99946.1"/>
    </source>
</evidence>
<keyword evidence="3" id="KW-0255">Endonuclease</keyword>
<dbReference type="Pfam" id="PF13391">
    <property type="entry name" value="HNH_2"/>
    <property type="match status" value="1"/>
</dbReference>
<protein>
    <submittedName>
        <fullName evidence="3">Putative restriction endonuclease</fullName>
    </submittedName>
</protein>
<organism evidence="3 4">
    <name type="scientific">Nocardioides thalensis</name>
    <dbReference type="NCBI Taxonomy" id="1914755"/>
    <lineage>
        <taxon>Bacteria</taxon>
        <taxon>Bacillati</taxon>
        <taxon>Actinomycetota</taxon>
        <taxon>Actinomycetes</taxon>
        <taxon>Propionibacteriales</taxon>
        <taxon>Nocardioidaceae</taxon>
        <taxon>Nocardioides</taxon>
    </lineage>
</organism>
<dbReference type="InterPro" id="IPR003105">
    <property type="entry name" value="SRA_YDG"/>
</dbReference>
<evidence type="ECO:0000256" key="1">
    <source>
        <dbReference type="SAM" id="MobiDB-lite"/>
    </source>
</evidence>
<dbReference type="PANTHER" id="PTHR14140">
    <property type="entry name" value="E3 UBIQUITIN-PROTEIN LIGASE UHRF-RELATED"/>
    <property type="match status" value="1"/>
</dbReference>